<dbReference type="Proteomes" id="UP001595796">
    <property type="component" value="Unassembled WGS sequence"/>
</dbReference>
<feature type="transmembrane region" description="Helical" evidence="6">
    <location>
        <begin position="34"/>
        <end position="50"/>
    </location>
</feature>
<comment type="subcellular location">
    <subcellularLocation>
        <location evidence="1">Cell membrane</location>
        <topology evidence="1">Multi-pass membrane protein</topology>
    </subcellularLocation>
</comment>
<dbReference type="PANTHER" id="PTHR42709:SF6">
    <property type="entry name" value="UNDECAPRENYL PHOSPHATE TRANSPORTER A"/>
    <property type="match status" value="1"/>
</dbReference>
<name>A0ABV9YX52_9HYPH</name>
<feature type="transmembrane region" description="Helical" evidence="6">
    <location>
        <begin position="6"/>
        <end position="27"/>
    </location>
</feature>
<dbReference type="EMBL" id="JBHSJF010000005">
    <property type="protein sequence ID" value="MFC5067355.1"/>
    <property type="molecule type" value="Genomic_DNA"/>
</dbReference>
<evidence type="ECO:0000256" key="5">
    <source>
        <dbReference type="ARBA" id="ARBA00023136"/>
    </source>
</evidence>
<protein>
    <submittedName>
        <fullName evidence="8">DedA family protein</fullName>
    </submittedName>
</protein>
<proteinExistence type="predicted"/>
<keyword evidence="9" id="KW-1185">Reference proteome</keyword>
<sequence>MDALAGMPDLVALLAGFGAFGFVLCALVERIVPVLPFYLMLVVLGMTSIASGHDLAIAAIACTMGSTLGSLGWYLIGRWLGAERGEALVARFGRYVFFDLHQYRRLTASYMRDRFWITVVGQTIPAVRIYLAFPAGVLGLPPVGFAAATFLGALAWNTPLLALGYVLRGSAIDPVTAAIGTIAGLLALEFGLVAFLRIGRLFRRNRVAPAERRT</sequence>
<feature type="domain" description="VTT" evidence="7">
    <location>
        <begin position="35"/>
        <end position="165"/>
    </location>
</feature>
<keyword evidence="4 6" id="KW-1133">Transmembrane helix</keyword>
<evidence type="ECO:0000256" key="2">
    <source>
        <dbReference type="ARBA" id="ARBA00022475"/>
    </source>
</evidence>
<evidence type="ECO:0000313" key="9">
    <source>
        <dbReference type="Proteomes" id="UP001595796"/>
    </source>
</evidence>
<feature type="transmembrane region" description="Helical" evidence="6">
    <location>
        <begin position="175"/>
        <end position="196"/>
    </location>
</feature>
<evidence type="ECO:0000256" key="1">
    <source>
        <dbReference type="ARBA" id="ARBA00004651"/>
    </source>
</evidence>
<dbReference type="InterPro" id="IPR032816">
    <property type="entry name" value="VTT_dom"/>
</dbReference>
<keyword evidence="5 6" id="KW-0472">Membrane</keyword>
<keyword evidence="2" id="KW-1003">Cell membrane</keyword>
<dbReference type="Pfam" id="PF09335">
    <property type="entry name" value="VTT_dom"/>
    <property type="match status" value="1"/>
</dbReference>
<dbReference type="RefSeq" id="WP_114958615.1">
    <property type="nucleotide sequence ID" value="NZ_JBHSJF010000005.1"/>
</dbReference>
<dbReference type="PANTHER" id="PTHR42709">
    <property type="entry name" value="ALKALINE PHOSPHATASE LIKE PROTEIN"/>
    <property type="match status" value="1"/>
</dbReference>
<organism evidence="8 9">
    <name type="scientific">Flaviflagellibacter deserti</name>
    <dbReference type="NCBI Taxonomy" id="2267266"/>
    <lineage>
        <taxon>Bacteria</taxon>
        <taxon>Pseudomonadati</taxon>
        <taxon>Pseudomonadota</taxon>
        <taxon>Alphaproteobacteria</taxon>
        <taxon>Hyphomicrobiales</taxon>
        <taxon>Flaviflagellibacter</taxon>
    </lineage>
</organism>
<feature type="transmembrane region" description="Helical" evidence="6">
    <location>
        <begin position="129"/>
        <end position="155"/>
    </location>
</feature>
<evidence type="ECO:0000259" key="7">
    <source>
        <dbReference type="Pfam" id="PF09335"/>
    </source>
</evidence>
<evidence type="ECO:0000256" key="4">
    <source>
        <dbReference type="ARBA" id="ARBA00022989"/>
    </source>
</evidence>
<evidence type="ECO:0000313" key="8">
    <source>
        <dbReference type="EMBL" id="MFC5067355.1"/>
    </source>
</evidence>
<evidence type="ECO:0000256" key="6">
    <source>
        <dbReference type="SAM" id="Phobius"/>
    </source>
</evidence>
<feature type="transmembrane region" description="Helical" evidence="6">
    <location>
        <begin position="56"/>
        <end position="76"/>
    </location>
</feature>
<reference evidence="9" key="1">
    <citation type="journal article" date="2019" name="Int. J. Syst. Evol. Microbiol.">
        <title>The Global Catalogue of Microorganisms (GCM) 10K type strain sequencing project: providing services to taxonomists for standard genome sequencing and annotation.</title>
        <authorList>
            <consortium name="The Broad Institute Genomics Platform"/>
            <consortium name="The Broad Institute Genome Sequencing Center for Infectious Disease"/>
            <person name="Wu L."/>
            <person name="Ma J."/>
        </authorList>
    </citation>
    <scope>NUCLEOTIDE SEQUENCE [LARGE SCALE GENOMIC DNA]</scope>
    <source>
        <strain evidence="9">CGMCC 1.16444</strain>
    </source>
</reference>
<keyword evidence="3 6" id="KW-0812">Transmembrane</keyword>
<comment type="caution">
    <text evidence="8">The sequence shown here is derived from an EMBL/GenBank/DDBJ whole genome shotgun (WGS) entry which is preliminary data.</text>
</comment>
<dbReference type="InterPro" id="IPR051311">
    <property type="entry name" value="DedA_domain"/>
</dbReference>
<evidence type="ECO:0000256" key="3">
    <source>
        <dbReference type="ARBA" id="ARBA00022692"/>
    </source>
</evidence>
<gene>
    <name evidence="8" type="ORF">ACFPFW_04920</name>
</gene>
<accession>A0ABV9YX52</accession>